<dbReference type="Proteomes" id="UP001285354">
    <property type="component" value="Unassembled WGS sequence"/>
</dbReference>
<evidence type="ECO:0008006" key="4">
    <source>
        <dbReference type="Google" id="ProtNLM"/>
    </source>
</evidence>
<protein>
    <recommendedName>
        <fullName evidence="4">Plethodontid modulating factor</fullName>
    </recommendedName>
</protein>
<feature type="chain" id="PRO_5042085744" description="Plethodontid modulating factor" evidence="1">
    <location>
        <begin position="20"/>
        <end position="82"/>
    </location>
</feature>
<dbReference type="AlphaFoldDB" id="A0AAD9T3A7"/>
<evidence type="ECO:0000256" key="1">
    <source>
        <dbReference type="SAM" id="SignalP"/>
    </source>
</evidence>
<sequence length="82" mass="8699">MRFAQLFLLASAAVRGAVAECKAVPDWCSSPEQEAGTPYGYACLGTAEADLSPCLQTCRDAGTVVDADDFTLKDMRCCKSPC</sequence>
<evidence type="ECO:0000313" key="3">
    <source>
        <dbReference type="Proteomes" id="UP001285354"/>
    </source>
</evidence>
<evidence type="ECO:0000313" key="2">
    <source>
        <dbReference type="EMBL" id="KAK2627847.1"/>
    </source>
</evidence>
<gene>
    <name evidence="2" type="ORF">QTJ16_002493</name>
</gene>
<reference evidence="2" key="1">
    <citation type="submission" date="2023-06" db="EMBL/GenBank/DDBJ databases">
        <title>Draft genome of Marssonina rosae.</title>
        <authorList>
            <person name="Cheng Q."/>
        </authorList>
    </citation>
    <scope>NUCLEOTIDE SEQUENCE</scope>
    <source>
        <strain evidence="2">R4</strain>
    </source>
</reference>
<comment type="caution">
    <text evidence="2">The sequence shown here is derived from an EMBL/GenBank/DDBJ whole genome shotgun (WGS) entry which is preliminary data.</text>
</comment>
<proteinExistence type="predicted"/>
<accession>A0AAD9T3A7</accession>
<name>A0AAD9T3A7_9HELO</name>
<dbReference type="EMBL" id="JAUBYV010000003">
    <property type="protein sequence ID" value="KAK2627847.1"/>
    <property type="molecule type" value="Genomic_DNA"/>
</dbReference>
<feature type="signal peptide" evidence="1">
    <location>
        <begin position="1"/>
        <end position="19"/>
    </location>
</feature>
<keyword evidence="3" id="KW-1185">Reference proteome</keyword>
<organism evidence="2 3">
    <name type="scientific">Diplocarpon rosae</name>
    <dbReference type="NCBI Taxonomy" id="946125"/>
    <lineage>
        <taxon>Eukaryota</taxon>
        <taxon>Fungi</taxon>
        <taxon>Dikarya</taxon>
        <taxon>Ascomycota</taxon>
        <taxon>Pezizomycotina</taxon>
        <taxon>Leotiomycetes</taxon>
        <taxon>Helotiales</taxon>
        <taxon>Drepanopezizaceae</taxon>
        <taxon>Diplocarpon</taxon>
    </lineage>
</organism>
<keyword evidence="1" id="KW-0732">Signal</keyword>